<accession>A0ABV7IS26</accession>
<dbReference type="SUPFAM" id="SSF89796">
    <property type="entry name" value="CoA-transferase family III (CaiB/BaiF)"/>
    <property type="match status" value="1"/>
</dbReference>
<dbReference type="Proteomes" id="UP001595604">
    <property type="component" value="Unassembled WGS sequence"/>
</dbReference>
<dbReference type="RefSeq" id="WP_379509746.1">
    <property type="nucleotide sequence ID" value="NZ_JBHRTQ010000007.1"/>
</dbReference>
<dbReference type="InterPro" id="IPR044855">
    <property type="entry name" value="CoA-Trfase_III_dom3_sf"/>
</dbReference>
<keyword evidence="3" id="KW-1185">Reference proteome</keyword>
<dbReference type="EMBL" id="JBHRTQ010000007">
    <property type="protein sequence ID" value="MFC3174389.1"/>
    <property type="molecule type" value="Genomic_DNA"/>
</dbReference>
<dbReference type="Gene3D" id="3.40.50.10540">
    <property type="entry name" value="Crotonobetainyl-coa:carnitine coa-transferase, domain 1"/>
    <property type="match status" value="1"/>
</dbReference>
<comment type="caution">
    <text evidence="2">The sequence shown here is derived from an EMBL/GenBank/DDBJ whole genome shotgun (WGS) entry which is preliminary data.</text>
</comment>
<dbReference type="PANTHER" id="PTHR48207:SF3">
    <property type="entry name" value="SUCCINATE--HYDROXYMETHYLGLUTARATE COA-TRANSFERASE"/>
    <property type="match status" value="1"/>
</dbReference>
<dbReference type="GO" id="GO:0016740">
    <property type="term" value="F:transferase activity"/>
    <property type="evidence" value="ECO:0007669"/>
    <property type="project" value="UniProtKB-KW"/>
</dbReference>
<reference evidence="3" key="1">
    <citation type="journal article" date="2019" name="Int. J. Syst. Evol. Microbiol.">
        <title>The Global Catalogue of Microorganisms (GCM) 10K type strain sequencing project: providing services to taxonomists for standard genome sequencing and annotation.</title>
        <authorList>
            <consortium name="The Broad Institute Genomics Platform"/>
            <consortium name="The Broad Institute Genome Sequencing Center for Infectious Disease"/>
            <person name="Wu L."/>
            <person name="Ma J."/>
        </authorList>
    </citation>
    <scope>NUCLEOTIDE SEQUENCE [LARGE SCALE GENOMIC DNA]</scope>
    <source>
        <strain evidence="3">KCTC 42984</strain>
    </source>
</reference>
<dbReference type="Pfam" id="PF02515">
    <property type="entry name" value="CoA_transf_3"/>
    <property type="match status" value="1"/>
</dbReference>
<evidence type="ECO:0000256" key="1">
    <source>
        <dbReference type="ARBA" id="ARBA00022679"/>
    </source>
</evidence>
<sequence length="404" mass="43759">MAYNLLSDVKVIELSMYAFAPACAAVLSDWGADVIKVVPPDSADPMRGNSIAGLPPVETGISFMWEQLNRGKRCMCIDVSQAEGRDLLLRILADTDVFITNLLPGARRRFGIDVDDVRKVNPGIIYARASGHGDRGPEREKGGFDHTDFWARTGIGHAASMAVGEFVPQAGPAMGDSASGAFLAGAIAAALYQRSRTGEGAEIDVSLLSAGVWMFGPAVIASQLYDIDTIPRFSHAEQKNALVTAYATRDGRQIYFSGIRTDKGFQELADLIGHPELTHDPRFNSNLARVENVRDLIGKLDEIFATRDLADWVGRLQPCSTPWAVVQSAREVATDPQVLANSYVVTVEGEARRYPVTGSPAQFDGAAPTLTRAPDHGEHTEQILLDLGLAWDEVERLKAARVVN</sequence>
<evidence type="ECO:0000313" key="2">
    <source>
        <dbReference type="EMBL" id="MFC3174389.1"/>
    </source>
</evidence>
<dbReference type="PANTHER" id="PTHR48207">
    <property type="entry name" value="SUCCINATE--HYDROXYMETHYLGLUTARATE COA-TRANSFERASE"/>
    <property type="match status" value="1"/>
</dbReference>
<proteinExistence type="predicted"/>
<dbReference type="InterPro" id="IPR023606">
    <property type="entry name" value="CoA-Trfase_III_dom_1_sf"/>
</dbReference>
<gene>
    <name evidence="2" type="ORF">ACFOD9_09000</name>
</gene>
<dbReference type="InterPro" id="IPR003673">
    <property type="entry name" value="CoA-Trfase_fam_III"/>
</dbReference>
<keyword evidence="1 2" id="KW-0808">Transferase</keyword>
<dbReference type="InterPro" id="IPR050483">
    <property type="entry name" value="CoA-transferase_III_domain"/>
</dbReference>
<protein>
    <submittedName>
        <fullName evidence="2">CaiB/BaiF CoA transferase family protein</fullName>
    </submittedName>
</protein>
<evidence type="ECO:0000313" key="3">
    <source>
        <dbReference type="Proteomes" id="UP001595604"/>
    </source>
</evidence>
<organism evidence="2 3">
    <name type="scientific">Novosphingobium bradum</name>
    <dbReference type="NCBI Taxonomy" id="1737444"/>
    <lineage>
        <taxon>Bacteria</taxon>
        <taxon>Pseudomonadati</taxon>
        <taxon>Pseudomonadota</taxon>
        <taxon>Alphaproteobacteria</taxon>
        <taxon>Sphingomonadales</taxon>
        <taxon>Sphingomonadaceae</taxon>
        <taxon>Novosphingobium</taxon>
    </lineage>
</organism>
<dbReference type="Gene3D" id="3.30.1540.10">
    <property type="entry name" value="formyl-coa transferase, domain 3"/>
    <property type="match status" value="1"/>
</dbReference>
<name>A0ABV7IS26_9SPHN</name>